<comment type="caution">
    <text evidence="1">The sequence shown here is derived from an EMBL/GenBank/DDBJ whole genome shotgun (WGS) entry which is preliminary data.</text>
</comment>
<evidence type="ECO:0008006" key="3">
    <source>
        <dbReference type="Google" id="ProtNLM"/>
    </source>
</evidence>
<sequence>MESAIPMPQRLMGKIWLRCGTVIIPPLCFPSFREWHHFLVTNMKGHDISSGCILTDYVGSAPAKGTGLHRYVWLVYEQPQRLTCDEPILDSFTAAGRENFRASAFRKKYKLGAPVAGACYLAEWDSTVPKIYKQLNVKEPDA</sequence>
<dbReference type="Gene3D" id="3.90.280.10">
    <property type="entry name" value="PEBP-like"/>
    <property type="match status" value="1"/>
</dbReference>
<dbReference type="PANTHER" id="PTHR11362:SF151">
    <property type="entry name" value="PHOSPHATIDYLETHANOLAMINE-BINDING PROTEIN 1"/>
    <property type="match status" value="1"/>
</dbReference>
<protein>
    <recommendedName>
        <fullName evidence="3">Phosphatidylethanolamine-binding protein 1</fullName>
    </recommendedName>
</protein>
<reference evidence="1 2" key="1">
    <citation type="journal article" date="2022" name="Gigascience">
        <title>A chromosome-level genome assembly and annotation of the desert horned lizard, Phrynosoma platyrhinos, provides insight into chromosomal rearrangements among reptiles.</title>
        <authorList>
            <person name="Koochekian N."/>
            <person name="Ascanio A."/>
            <person name="Farleigh K."/>
            <person name="Card D.C."/>
            <person name="Schield D.R."/>
            <person name="Castoe T.A."/>
            <person name="Jezkova T."/>
        </authorList>
    </citation>
    <scope>NUCLEOTIDE SEQUENCE [LARGE SCALE GENOMIC DNA]</scope>
    <source>
        <strain evidence="1">NK-2021</strain>
    </source>
</reference>
<keyword evidence="2" id="KW-1185">Reference proteome</keyword>
<name>A0ABQ7T7K2_PHRPL</name>
<proteinExistence type="predicted"/>
<evidence type="ECO:0000313" key="1">
    <source>
        <dbReference type="EMBL" id="KAH0625446.1"/>
    </source>
</evidence>
<dbReference type="Proteomes" id="UP000826234">
    <property type="component" value="Unassembled WGS sequence"/>
</dbReference>
<dbReference type="InterPro" id="IPR036610">
    <property type="entry name" value="PEBP-like_sf"/>
</dbReference>
<organism evidence="1 2">
    <name type="scientific">Phrynosoma platyrhinos</name>
    <name type="common">Desert horned lizard</name>
    <dbReference type="NCBI Taxonomy" id="52577"/>
    <lineage>
        <taxon>Eukaryota</taxon>
        <taxon>Metazoa</taxon>
        <taxon>Chordata</taxon>
        <taxon>Craniata</taxon>
        <taxon>Vertebrata</taxon>
        <taxon>Euteleostomi</taxon>
        <taxon>Lepidosauria</taxon>
        <taxon>Squamata</taxon>
        <taxon>Bifurcata</taxon>
        <taxon>Unidentata</taxon>
        <taxon>Episquamata</taxon>
        <taxon>Toxicofera</taxon>
        <taxon>Iguania</taxon>
        <taxon>Phrynosomatidae</taxon>
        <taxon>Phrynosomatinae</taxon>
        <taxon>Phrynosoma</taxon>
    </lineage>
</organism>
<dbReference type="InterPro" id="IPR008914">
    <property type="entry name" value="PEBP"/>
</dbReference>
<dbReference type="SUPFAM" id="SSF49777">
    <property type="entry name" value="PEBP-like"/>
    <property type="match status" value="1"/>
</dbReference>
<dbReference type="InterPro" id="IPR035810">
    <property type="entry name" value="PEBP_euk"/>
</dbReference>
<dbReference type="PANTHER" id="PTHR11362">
    <property type="entry name" value="PHOSPHATIDYLETHANOLAMINE-BINDING PROTEIN"/>
    <property type="match status" value="1"/>
</dbReference>
<dbReference type="CDD" id="cd00866">
    <property type="entry name" value="PEBP_euk"/>
    <property type="match status" value="1"/>
</dbReference>
<dbReference type="Pfam" id="PF01161">
    <property type="entry name" value="PBP"/>
    <property type="match status" value="1"/>
</dbReference>
<evidence type="ECO:0000313" key="2">
    <source>
        <dbReference type="Proteomes" id="UP000826234"/>
    </source>
</evidence>
<dbReference type="EMBL" id="JAIPUX010001211">
    <property type="protein sequence ID" value="KAH0625446.1"/>
    <property type="molecule type" value="Genomic_DNA"/>
</dbReference>
<accession>A0ABQ7T7K2</accession>
<gene>
    <name evidence="1" type="ORF">JD844_014972</name>
</gene>